<dbReference type="EMBL" id="KV424064">
    <property type="protein sequence ID" value="KZT52514.1"/>
    <property type="molecule type" value="Genomic_DNA"/>
</dbReference>
<keyword evidence="3" id="KW-1185">Reference proteome</keyword>
<dbReference type="InParanoid" id="A0A165DCM2"/>
<name>A0A165DCM2_9BASI</name>
<dbReference type="AlphaFoldDB" id="A0A165DCM2"/>
<feature type="compositionally biased region" description="Polar residues" evidence="1">
    <location>
        <begin position="101"/>
        <end position="123"/>
    </location>
</feature>
<evidence type="ECO:0000313" key="2">
    <source>
        <dbReference type="EMBL" id="KZT52514.1"/>
    </source>
</evidence>
<feature type="compositionally biased region" description="Polar residues" evidence="1">
    <location>
        <begin position="131"/>
        <end position="144"/>
    </location>
</feature>
<dbReference type="Proteomes" id="UP000076842">
    <property type="component" value="Unassembled WGS sequence"/>
</dbReference>
<organism evidence="2 3">
    <name type="scientific">Calocera cornea HHB12733</name>
    <dbReference type="NCBI Taxonomy" id="1353952"/>
    <lineage>
        <taxon>Eukaryota</taxon>
        <taxon>Fungi</taxon>
        <taxon>Dikarya</taxon>
        <taxon>Basidiomycota</taxon>
        <taxon>Agaricomycotina</taxon>
        <taxon>Dacrymycetes</taxon>
        <taxon>Dacrymycetales</taxon>
        <taxon>Dacrymycetaceae</taxon>
        <taxon>Calocera</taxon>
    </lineage>
</organism>
<evidence type="ECO:0000313" key="3">
    <source>
        <dbReference type="Proteomes" id="UP000076842"/>
    </source>
</evidence>
<gene>
    <name evidence="2" type="ORF">CALCODRAFT_88230</name>
</gene>
<protein>
    <submittedName>
        <fullName evidence="2">Uncharacterized protein</fullName>
    </submittedName>
</protein>
<reference evidence="2 3" key="1">
    <citation type="journal article" date="2016" name="Mol. Biol. Evol.">
        <title>Comparative Genomics of Early-Diverging Mushroom-Forming Fungi Provides Insights into the Origins of Lignocellulose Decay Capabilities.</title>
        <authorList>
            <person name="Nagy L.G."/>
            <person name="Riley R."/>
            <person name="Tritt A."/>
            <person name="Adam C."/>
            <person name="Daum C."/>
            <person name="Floudas D."/>
            <person name="Sun H."/>
            <person name="Yadav J.S."/>
            <person name="Pangilinan J."/>
            <person name="Larsson K.H."/>
            <person name="Matsuura K."/>
            <person name="Barry K."/>
            <person name="Labutti K."/>
            <person name="Kuo R."/>
            <person name="Ohm R.A."/>
            <person name="Bhattacharya S.S."/>
            <person name="Shirouzu T."/>
            <person name="Yoshinaga Y."/>
            <person name="Martin F.M."/>
            <person name="Grigoriev I.V."/>
            <person name="Hibbett D.S."/>
        </authorList>
    </citation>
    <scope>NUCLEOTIDE SEQUENCE [LARGE SCALE GENOMIC DNA]</scope>
    <source>
        <strain evidence="2 3">HHB12733</strain>
    </source>
</reference>
<proteinExistence type="predicted"/>
<accession>A0A165DCM2</accession>
<feature type="region of interest" description="Disordered" evidence="1">
    <location>
        <begin position="94"/>
        <end position="168"/>
    </location>
</feature>
<sequence length="228" mass="24530">MSAGMESSKNTSVESPPMGSTDSFSHNDSHNEGAMVRLSQTFHSISFSPRSNANADLWSNFQPISTPASQTTATVTETTYSTQNAGDLYRIPPQLSPPTAHFQSLPTASQGSSARTIAVNSGLISPPRCETATSRSTPSYQSPVTVPEPRRTAATPSVSSVSHHESALTNVPEVPEWKRVPRPYINAPSEVPPPRWNWNLVPKSNSVKPKRASPRIRVDGVLVPKGST</sequence>
<feature type="compositionally biased region" description="Polar residues" evidence="1">
    <location>
        <begin position="1"/>
        <end position="24"/>
    </location>
</feature>
<feature type="region of interest" description="Disordered" evidence="1">
    <location>
        <begin position="1"/>
        <end position="36"/>
    </location>
</feature>
<evidence type="ECO:0000256" key="1">
    <source>
        <dbReference type="SAM" id="MobiDB-lite"/>
    </source>
</evidence>